<accession>A0A1G7VGQ7</accession>
<dbReference type="Gene3D" id="3.55.50.30">
    <property type="match status" value="1"/>
</dbReference>
<dbReference type="InterPro" id="IPR006860">
    <property type="entry name" value="FecR"/>
</dbReference>
<dbReference type="EMBL" id="FNAN01000020">
    <property type="protein sequence ID" value="SDG59012.1"/>
    <property type="molecule type" value="Genomic_DNA"/>
</dbReference>
<protein>
    <submittedName>
        <fullName evidence="3">FecR family protein</fullName>
    </submittedName>
</protein>
<keyword evidence="1" id="KW-1133">Transmembrane helix</keyword>
<dbReference type="PANTHER" id="PTHR30273">
    <property type="entry name" value="PERIPLASMIC SIGNAL SENSOR AND SIGMA FACTOR ACTIVATOR FECR-RELATED"/>
    <property type="match status" value="1"/>
</dbReference>
<proteinExistence type="predicted"/>
<gene>
    <name evidence="3" type="ORF">SAMN04487996_12076</name>
</gene>
<organism evidence="3 4">
    <name type="scientific">Dyadobacter soli</name>
    <dbReference type="NCBI Taxonomy" id="659014"/>
    <lineage>
        <taxon>Bacteria</taxon>
        <taxon>Pseudomonadati</taxon>
        <taxon>Bacteroidota</taxon>
        <taxon>Cytophagia</taxon>
        <taxon>Cytophagales</taxon>
        <taxon>Spirosomataceae</taxon>
        <taxon>Dyadobacter</taxon>
    </lineage>
</organism>
<evidence type="ECO:0000313" key="4">
    <source>
        <dbReference type="Proteomes" id="UP000198748"/>
    </source>
</evidence>
<evidence type="ECO:0000256" key="1">
    <source>
        <dbReference type="SAM" id="Phobius"/>
    </source>
</evidence>
<dbReference type="RefSeq" id="WP_090156450.1">
    <property type="nucleotide sequence ID" value="NZ_FNAN01000020.1"/>
</dbReference>
<evidence type="ECO:0000313" key="3">
    <source>
        <dbReference type="EMBL" id="SDG59012.1"/>
    </source>
</evidence>
<reference evidence="4" key="1">
    <citation type="submission" date="2016-10" db="EMBL/GenBank/DDBJ databases">
        <authorList>
            <person name="Varghese N."/>
            <person name="Submissions S."/>
        </authorList>
    </citation>
    <scope>NUCLEOTIDE SEQUENCE [LARGE SCALE GENOMIC DNA]</scope>
    <source>
        <strain evidence="4">DSM 25329</strain>
    </source>
</reference>
<keyword evidence="1" id="KW-0472">Membrane</keyword>
<dbReference type="GO" id="GO:0016989">
    <property type="term" value="F:sigma factor antagonist activity"/>
    <property type="evidence" value="ECO:0007669"/>
    <property type="project" value="TreeGrafter"/>
</dbReference>
<sequence>MEEFYDLTVGELLVNEAFRDLVLHPTPRQESEFRQWMEQHPAERGKFLIAADTIRAVGVAHIPLSEAEQSLAVGQIFERTTRKQRRPVVRTLYRWGLAAAAVVAVIIGFYLRPADNDRRITAQLPAQGSQGWKKNSGQHAALVQLGDGSSIFLQPGSAVRIPDRFAADSRQVELQGEAFFEVAPDRSRPFFVYANETVTKVLGTSFSVSTNGENGHTVVGVRTGKVEVSVPEGGEKGKSAEIVPGQQASLGQDGIALSLLGQDDPMSRFLSSTGNGDAIDVAGYLAAARLAFGVNITFDAAQLKSCKVRANFEGMHLVEQIEAICKAINATYKVSDGQILIVSPGC</sequence>
<feature type="transmembrane region" description="Helical" evidence="1">
    <location>
        <begin position="92"/>
        <end position="111"/>
    </location>
</feature>
<dbReference type="Proteomes" id="UP000198748">
    <property type="component" value="Unassembled WGS sequence"/>
</dbReference>
<dbReference type="Gene3D" id="2.60.120.1440">
    <property type="match status" value="1"/>
</dbReference>
<dbReference type="Pfam" id="PF04773">
    <property type="entry name" value="FecR"/>
    <property type="match status" value="1"/>
</dbReference>
<feature type="domain" description="FecR protein" evidence="2">
    <location>
        <begin position="140"/>
        <end position="227"/>
    </location>
</feature>
<keyword evidence="1" id="KW-0812">Transmembrane</keyword>
<dbReference type="AlphaFoldDB" id="A0A1G7VGQ7"/>
<dbReference type="InterPro" id="IPR012373">
    <property type="entry name" value="Ferrdict_sens_TM"/>
</dbReference>
<dbReference type="PANTHER" id="PTHR30273:SF2">
    <property type="entry name" value="PROTEIN FECR"/>
    <property type="match status" value="1"/>
</dbReference>
<dbReference type="STRING" id="659014.SAMN04487996_12076"/>
<keyword evidence="4" id="KW-1185">Reference proteome</keyword>
<dbReference type="OrthoDB" id="645173at2"/>
<evidence type="ECO:0000259" key="2">
    <source>
        <dbReference type="Pfam" id="PF04773"/>
    </source>
</evidence>
<name>A0A1G7VGQ7_9BACT</name>